<dbReference type="NCBIfam" id="TIGR00644">
    <property type="entry name" value="recJ"/>
    <property type="match status" value="1"/>
</dbReference>
<dbReference type="InterPro" id="IPR004610">
    <property type="entry name" value="RecJ"/>
</dbReference>
<dbReference type="PANTHER" id="PTHR30255:SF2">
    <property type="entry name" value="SINGLE-STRANDED-DNA-SPECIFIC EXONUCLEASE RECJ"/>
    <property type="match status" value="1"/>
</dbReference>
<dbReference type="InterPro" id="IPR041122">
    <property type="entry name" value="RecJ_OB"/>
</dbReference>
<evidence type="ECO:0000259" key="6">
    <source>
        <dbReference type="Pfam" id="PF01368"/>
    </source>
</evidence>
<reference evidence="9 10" key="1">
    <citation type="journal article" date="2015" name="Nature">
        <title>rRNA introns, odd ribosomes, and small enigmatic genomes across a large radiation of phyla.</title>
        <authorList>
            <person name="Brown C.T."/>
            <person name="Hug L.A."/>
            <person name="Thomas B.C."/>
            <person name="Sharon I."/>
            <person name="Castelle C.J."/>
            <person name="Singh A."/>
            <person name="Wilkins M.J."/>
            <person name="Williams K.H."/>
            <person name="Banfield J.F."/>
        </authorList>
    </citation>
    <scope>NUCLEOTIDE SEQUENCE [LARGE SCALE GENOMIC DNA]</scope>
</reference>
<evidence type="ECO:0000259" key="8">
    <source>
        <dbReference type="Pfam" id="PF17768"/>
    </source>
</evidence>
<evidence type="ECO:0000256" key="2">
    <source>
        <dbReference type="ARBA" id="ARBA00019841"/>
    </source>
</evidence>
<keyword evidence="5 9" id="KW-0269">Exonuclease</keyword>
<evidence type="ECO:0000256" key="4">
    <source>
        <dbReference type="ARBA" id="ARBA00022801"/>
    </source>
</evidence>
<evidence type="ECO:0000313" key="10">
    <source>
        <dbReference type="Proteomes" id="UP000034215"/>
    </source>
</evidence>
<keyword evidence="3" id="KW-0540">Nuclease</keyword>
<evidence type="ECO:0000256" key="1">
    <source>
        <dbReference type="ARBA" id="ARBA00005915"/>
    </source>
</evidence>
<comment type="caution">
    <text evidence="9">The sequence shown here is derived from an EMBL/GenBank/DDBJ whole genome shotgun (WGS) entry which is preliminary data.</text>
</comment>
<dbReference type="SUPFAM" id="SSF64182">
    <property type="entry name" value="DHH phosphoesterases"/>
    <property type="match status" value="1"/>
</dbReference>
<dbReference type="GO" id="GO:0003676">
    <property type="term" value="F:nucleic acid binding"/>
    <property type="evidence" value="ECO:0007669"/>
    <property type="project" value="InterPro"/>
</dbReference>
<gene>
    <name evidence="9" type="ORF">UT76_C0003G0019</name>
</gene>
<protein>
    <recommendedName>
        <fullName evidence="2">Single-stranded-DNA-specific exonuclease RecJ</fullName>
    </recommendedName>
</protein>
<dbReference type="EMBL" id="LBYA01000003">
    <property type="protein sequence ID" value="KKR44888.1"/>
    <property type="molecule type" value="Genomic_DNA"/>
</dbReference>
<dbReference type="Pfam" id="PF02272">
    <property type="entry name" value="DHHA1"/>
    <property type="match status" value="1"/>
</dbReference>
<dbReference type="Proteomes" id="UP000034215">
    <property type="component" value="Unassembled WGS sequence"/>
</dbReference>
<dbReference type="GO" id="GO:0008409">
    <property type="term" value="F:5'-3' exonuclease activity"/>
    <property type="evidence" value="ECO:0007669"/>
    <property type="project" value="InterPro"/>
</dbReference>
<feature type="domain" description="DHHA1" evidence="7">
    <location>
        <begin position="344"/>
        <end position="437"/>
    </location>
</feature>
<evidence type="ECO:0000256" key="5">
    <source>
        <dbReference type="ARBA" id="ARBA00022839"/>
    </source>
</evidence>
<dbReference type="InterPro" id="IPR051673">
    <property type="entry name" value="SSDNA_exonuclease_RecJ"/>
</dbReference>
<evidence type="ECO:0000256" key="3">
    <source>
        <dbReference type="ARBA" id="ARBA00022722"/>
    </source>
</evidence>
<dbReference type="PATRIC" id="fig|1618576.3.peg.105"/>
<dbReference type="Pfam" id="PF17768">
    <property type="entry name" value="RecJ_OB"/>
    <property type="match status" value="1"/>
</dbReference>
<dbReference type="InterPro" id="IPR038763">
    <property type="entry name" value="DHH_sf"/>
</dbReference>
<comment type="similarity">
    <text evidence="1">Belongs to the RecJ family.</text>
</comment>
<evidence type="ECO:0000313" key="9">
    <source>
        <dbReference type="EMBL" id="KKR44888.1"/>
    </source>
</evidence>
<dbReference type="PANTHER" id="PTHR30255">
    <property type="entry name" value="SINGLE-STRANDED-DNA-SPECIFIC EXONUCLEASE RECJ"/>
    <property type="match status" value="1"/>
</dbReference>
<dbReference type="InterPro" id="IPR003156">
    <property type="entry name" value="DHHA1_dom"/>
</dbReference>
<evidence type="ECO:0000259" key="7">
    <source>
        <dbReference type="Pfam" id="PF02272"/>
    </source>
</evidence>
<keyword evidence="4" id="KW-0378">Hydrolase</keyword>
<sequence>MNHGSRTKENYKKRWEILHTPQVSTLESLIKILLKNRGIKKESEKKAFLEPKDPMNIGLKELGIDKESLEKAISRIDKARKKGEHIIIYGDYDADGITGTATLWETLHDIGVFVLPHIPERFSEGYGLNLESVKKLKENDPDLSLIITVDHGITAGNKVNEVKKMGIDMIITDHHQKGKIPPEPLALIYTTKISGSALAWFFSREILKKLKVKDFESRIRERLQMAAIGTIADQLQLIDINRSIVKYGLPELNKTKRPGLIGLFAESGISEIGPYEVGFIIAPRINSMGRLRHGLESLRLLCTKDKVRGIQIANTIGKVNLERQKIVDEVVVHALSVTQEDPPKVIVLADEKYHEGVIGLAAARLVEKFYRPAIVISKKGNVAKASARSITGFNIIETIRKLDKYYIEGGGHPMAAGFSIKSENIEIFTKEINKLANETLTDEILQKRLRIDCQINLEIINSDLMKEILVFEPTGLGNPEPVFLTPGVEILSAGVVGRDKKHLKLKVKDGEYIFDSIYFGGGEIYSELNSGTVVDIVYSVGENVWNGKSSIQLKIKDLRKVS</sequence>
<accession>A0A0G0QXF3</accession>
<dbReference type="GO" id="GO:0006281">
    <property type="term" value="P:DNA repair"/>
    <property type="evidence" value="ECO:0007669"/>
    <property type="project" value="InterPro"/>
</dbReference>
<dbReference type="Pfam" id="PF01368">
    <property type="entry name" value="DHH"/>
    <property type="match status" value="1"/>
</dbReference>
<dbReference type="AlphaFoldDB" id="A0A0G0QXF3"/>
<organism evidence="9 10">
    <name type="scientific">Candidatus Woesebacteria bacterium GW2011_GWB1_40_12</name>
    <dbReference type="NCBI Taxonomy" id="1618576"/>
    <lineage>
        <taxon>Bacteria</taxon>
        <taxon>Candidatus Woeseibacteriota</taxon>
    </lineage>
</organism>
<proteinExistence type="inferred from homology"/>
<dbReference type="GO" id="GO:0006310">
    <property type="term" value="P:DNA recombination"/>
    <property type="evidence" value="ECO:0007669"/>
    <property type="project" value="InterPro"/>
</dbReference>
<dbReference type="Gene3D" id="3.10.310.30">
    <property type="match status" value="1"/>
</dbReference>
<feature type="domain" description="DDH" evidence="6">
    <location>
        <begin position="85"/>
        <end position="204"/>
    </location>
</feature>
<dbReference type="Gene3D" id="3.90.1640.30">
    <property type="match status" value="1"/>
</dbReference>
<name>A0A0G0QXF3_9BACT</name>
<feature type="domain" description="RecJ OB" evidence="8">
    <location>
        <begin position="451"/>
        <end position="557"/>
    </location>
</feature>
<dbReference type="InterPro" id="IPR001667">
    <property type="entry name" value="DDH_dom"/>
</dbReference>